<dbReference type="CDD" id="cd06093">
    <property type="entry name" value="PX_domain"/>
    <property type="match status" value="1"/>
</dbReference>
<dbReference type="AlphaFoldDB" id="A0A024GAS1"/>
<evidence type="ECO:0000256" key="7">
    <source>
        <dbReference type="SAM" id="Coils"/>
    </source>
</evidence>
<evidence type="ECO:0000256" key="8">
    <source>
        <dbReference type="SAM" id="MobiDB-lite"/>
    </source>
</evidence>
<evidence type="ECO:0000256" key="6">
    <source>
        <dbReference type="ARBA" id="ARBA00023136"/>
    </source>
</evidence>
<feature type="compositionally biased region" description="Basic and acidic residues" evidence="8">
    <location>
        <begin position="264"/>
        <end position="273"/>
    </location>
</feature>
<evidence type="ECO:0000313" key="10">
    <source>
        <dbReference type="EMBL" id="CCI43946.1"/>
    </source>
</evidence>
<feature type="compositionally biased region" description="Acidic residues" evidence="8">
    <location>
        <begin position="249"/>
        <end position="263"/>
    </location>
</feature>
<dbReference type="PANTHER" id="PTHR20939">
    <property type="entry name" value="SORTING NEXIN 20, 21"/>
    <property type="match status" value="1"/>
</dbReference>
<keyword evidence="3" id="KW-0967">Endosome</keyword>
<evidence type="ECO:0000313" key="11">
    <source>
        <dbReference type="Proteomes" id="UP000053237"/>
    </source>
</evidence>
<dbReference type="GO" id="GO:0031901">
    <property type="term" value="C:early endosome membrane"/>
    <property type="evidence" value="ECO:0007669"/>
    <property type="project" value="UniProtKB-SubCell"/>
</dbReference>
<evidence type="ECO:0000256" key="5">
    <source>
        <dbReference type="ARBA" id="ARBA00023121"/>
    </source>
</evidence>
<dbReference type="GO" id="GO:1901981">
    <property type="term" value="F:phosphatidylinositol phosphate binding"/>
    <property type="evidence" value="ECO:0007669"/>
    <property type="project" value="TreeGrafter"/>
</dbReference>
<accession>A0A024GAS1</accession>
<dbReference type="InterPro" id="IPR036871">
    <property type="entry name" value="PX_dom_sf"/>
</dbReference>
<feature type="domain" description="PX" evidence="9">
    <location>
        <begin position="504"/>
        <end position="629"/>
    </location>
</feature>
<keyword evidence="11" id="KW-1185">Reference proteome</keyword>
<dbReference type="Gene3D" id="3.30.1520.10">
    <property type="entry name" value="Phox-like domain"/>
    <property type="match status" value="1"/>
</dbReference>
<dbReference type="GO" id="GO:0015031">
    <property type="term" value="P:protein transport"/>
    <property type="evidence" value="ECO:0007669"/>
    <property type="project" value="UniProtKB-KW"/>
</dbReference>
<evidence type="ECO:0000256" key="2">
    <source>
        <dbReference type="ARBA" id="ARBA00022448"/>
    </source>
</evidence>
<keyword evidence="7" id="KW-0175">Coiled coil</keyword>
<dbReference type="Pfam" id="PF00787">
    <property type="entry name" value="PX"/>
    <property type="match status" value="1"/>
</dbReference>
<dbReference type="InterPro" id="IPR039937">
    <property type="entry name" value="SNX20/SNX21"/>
</dbReference>
<keyword evidence="5" id="KW-0446">Lipid-binding</keyword>
<keyword evidence="2" id="KW-0813">Transport</keyword>
<dbReference type="InParanoid" id="A0A024GAS1"/>
<feature type="coiled-coil region" evidence="7">
    <location>
        <begin position="283"/>
        <end position="316"/>
    </location>
</feature>
<organism evidence="10 11">
    <name type="scientific">Albugo candida</name>
    <dbReference type="NCBI Taxonomy" id="65357"/>
    <lineage>
        <taxon>Eukaryota</taxon>
        <taxon>Sar</taxon>
        <taxon>Stramenopiles</taxon>
        <taxon>Oomycota</taxon>
        <taxon>Peronosporomycetes</taxon>
        <taxon>Albuginales</taxon>
        <taxon>Albuginaceae</taxon>
        <taxon>Albugo</taxon>
    </lineage>
</organism>
<evidence type="ECO:0000256" key="4">
    <source>
        <dbReference type="ARBA" id="ARBA00022927"/>
    </source>
</evidence>
<dbReference type="OrthoDB" id="10254720at2759"/>
<sequence length="629" mass="73769">MYSSYWTPKDGRESTILTDHEALSRDEATHRSIQTDETQLRPLDLETIMSSKAAVKYWYLHRPKTMRFVHETAVKIQSVGRAFAVRQLIKKYGIGYTVQLAKTDAKKKHQEWLAELSERERMEAERHHEEYEARVQETKRIRREQAEAARIKEERIAEAARIEKERIAEAARIEEEKIVTEKRLIEEMRRNEERAIKEEVVVEGGIETTITVEKRITMEKVTIVQESFEEHTYRISDSEAHEKETFSIETDEDSLSADGLDTEDLQKNGKGGDDEFDLNQNDVKSLRLQVEEQEKMQDEEEEQRRFQLLLQEEEERLLQETEIALMANEEYETVTFIEQERQLCYQEQQQMVTEDEAERARLDQLRFERMENYDQSYSLDVPVLVHGYGRGRVIKYDKDTDMYDVHLTEVPSEEVLTVPSSAIELDDDRILSPRTRVNTPFGFGEIIGLDPHVGCYAVHTESETIIEEDHVLAFVQIRDVIVPAREERETVIVDEQLPVPEEIGIVSVRITDSRVITQKGKKFIQYKLEINTNNYGTVYCWKRYSTFRNLCDRLHKEAGVKKKNIPQIPHRQIIGNFSQKTIGERAEKLNRFLSAAVKADHLQWGIRVDDTIAVYKRRVKKRRNTSRQE</sequence>
<evidence type="ECO:0000256" key="3">
    <source>
        <dbReference type="ARBA" id="ARBA00022753"/>
    </source>
</evidence>
<comment type="subcellular location">
    <subcellularLocation>
        <location evidence="1">Early endosome membrane</location>
        <topology evidence="1">Peripheral membrane protein</topology>
        <orientation evidence="1">Cytoplasmic side</orientation>
    </subcellularLocation>
</comment>
<dbReference type="InterPro" id="IPR001683">
    <property type="entry name" value="PX_dom"/>
</dbReference>
<dbReference type="PROSITE" id="PS50195">
    <property type="entry name" value="PX"/>
    <property type="match status" value="1"/>
</dbReference>
<dbReference type="SUPFAM" id="SSF64268">
    <property type="entry name" value="PX domain"/>
    <property type="match status" value="1"/>
</dbReference>
<evidence type="ECO:0000256" key="1">
    <source>
        <dbReference type="ARBA" id="ARBA00004469"/>
    </source>
</evidence>
<evidence type="ECO:0000259" key="9">
    <source>
        <dbReference type="PROSITE" id="PS50195"/>
    </source>
</evidence>
<keyword evidence="4" id="KW-0653">Protein transport</keyword>
<dbReference type="EMBL" id="CAIX01000058">
    <property type="protein sequence ID" value="CCI43946.1"/>
    <property type="molecule type" value="Genomic_DNA"/>
</dbReference>
<feature type="coiled-coil region" evidence="7">
    <location>
        <begin position="114"/>
        <end position="198"/>
    </location>
</feature>
<feature type="region of interest" description="Disordered" evidence="8">
    <location>
        <begin position="235"/>
        <end position="280"/>
    </location>
</feature>
<reference evidence="10 11" key="1">
    <citation type="submission" date="2012-05" db="EMBL/GenBank/DDBJ databases">
        <title>Recombination and specialization in a pathogen metapopulation.</title>
        <authorList>
            <person name="Gardiner A."/>
            <person name="Kemen E."/>
            <person name="Schultz-Larsen T."/>
            <person name="MacLean D."/>
            <person name="Van Oosterhout C."/>
            <person name="Jones J.D.G."/>
        </authorList>
    </citation>
    <scope>NUCLEOTIDE SEQUENCE [LARGE SCALE GENOMIC DNA]</scope>
    <source>
        <strain evidence="10 11">Ac Nc2</strain>
    </source>
</reference>
<name>A0A024GAS1_9STRA</name>
<dbReference type="Proteomes" id="UP000053237">
    <property type="component" value="Unassembled WGS sequence"/>
</dbReference>
<feature type="compositionally biased region" description="Basic and acidic residues" evidence="8">
    <location>
        <begin position="235"/>
        <end position="246"/>
    </location>
</feature>
<comment type="caution">
    <text evidence="10">The sequence shown here is derived from an EMBL/GenBank/DDBJ whole genome shotgun (WGS) entry which is preliminary data.</text>
</comment>
<gene>
    <name evidence="10" type="ORF">BN9_047300</name>
</gene>
<keyword evidence="6" id="KW-0472">Membrane</keyword>
<proteinExistence type="predicted"/>
<protein>
    <recommendedName>
        <fullName evidence="9">PX domain-containing protein</fullName>
    </recommendedName>
</protein>
<dbReference type="PANTHER" id="PTHR20939:SF11">
    <property type="entry name" value="LD12265P"/>
    <property type="match status" value="1"/>
</dbReference>